<gene>
    <name evidence="5" type="ORF">APHIGO_LOCUS5184</name>
</gene>
<evidence type="ECO:0000313" key="6">
    <source>
        <dbReference type="Proteomes" id="UP001154329"/>
    </source>
</evidence>
<reference evidence="5" key="2">
    <citation type="submission" date="2022-10" db="EMBL/GenBank/DDBJ databases">
        <authorList>
            <consortium name="ENA_rothamsted_submissions"/>
            <consortium name="culmorum"/>
            <person name="King R."/>
        </authorList>
    </citation>
    <scope>NUCLEOTIDE SEQUENCE</scope>
</reference>
<evidence type="ECO:0000313" key="5">
    <source>
        <dbReference type="EMBL" id="CAH1723499.1"/>
    </source>
</evidence>
<keyword evidence="3" id="KW-0862">Zinc</keyword>
<dbReference type="AlphaFoldDB" id="A0A9P0J3Z7"/>
<dbReference type="EMBL" id="OU899035">
    <property type="protein sequence ID" value="CAH1723499.1"/>
    <property type="molecule type" value="Genomic_DNA"/>
</dbReference>
<keyword evidence="1" id="KW-0479">Metal-binding</keyword>
<feature type="domain" description="FLYWCH-type" evidence="4">
    <location>
        <begin position="5"/>
        <end position="64"/>
    </location>
</feature>
<evidence type="ECO:0000259" key="4">
    <source>
        <dbReference type="Pfam" id="PF04500"/>
    </source>
</evidence>
<organism evidence="5 6">
    <name type="scientific">Aphis gossypii</name>
    <name type="common">Cotton aphid</name>
    <dbReference type="NCBI Taxonomy" id="80765"/>
    <lineage>
        <taxon>Eukaryota</taxon>
        <taxon>Metazoa</taxon>
        <taxon>Ecdysozoa</taxon>
        <taxon>Arthropoda</taxon>
        <taxon>Hexapoda</taxon>
        <taxon>Insecta</taxon>
        <taxon>Pterygota</taxon>
        <taxon>Neoptera</taxon>
        <taxon>Paraneoptera</taxon>
        <taxon>Hemiptera</taxon>
        <taxon>Sternorrhyncha</taxon>
        <taxon>Aphidomorpha</taxon>
        <taxon>Aphidoidea</taxon>
        <taxon>Aphididae</taxon>
        <taxon>Aphidini</taxon>
        <taxon>Aphis</taxon>
        <taxon>Aphis</taxon>
    </lineage>
</organism>
<dbReference type="GO" id="GO:0008270">
    <property type="term" value="F:zinc ion binding"/>
    <property type="evidence" value="ECO:0007669"/>
    <property type="project" value="UniProtKB-KW"/>
</dbReference>
<evidence type="ECO:0000256" key="2">
    <source>
        <dbReference type="ARBA" id="ARBA00022771"/>
    </source>
</evidence>
<dbReference type="Pfam" id="PF04500">
    <property type="entry name" value="FLYWCH"/>
    <property type="match status" value="1"/>
</dbReference>
<name>A0A9P0J3Z7_APHGO</name>
<keyword evidence="6" id="KW-1185">Reference proteome</keyword>
<proteinExistence type="predicted"/>
<dbReference type="InterPro" id="IPR007588">
    <property type="entry name" value="Znf_FLYWCH"/>
</dbReference>
<dbReference type="Proteomes" id="UP001154329">
    <property type="component" value="Chromosome 2"/>
</dbReference>
<keyword evidence="2" id="KW-0863">Zinc-finger</keyword>
<sequence>MIEIVKTNKGGSKICFNGHMYVIKHLGKNKITWRCMKASSLKCTGTMYTELQHNNPVEKNPHNHLPDKEEIKVTKCIQKMKDQVTSSSMINPEKNL</sequence>
<dbReference type="Gene3D" id="2.20.25.240">
    <property type="match status" value="1"/>
</dbReference>
<evidence type="ECO:0000256" key="1">
    <source>
        <dbReference type="ARBA" id="ARBA00022723"/>
    </source>
</evidence>
<evidence type="ECO:0000256" key="3">
    <source>
        <dbReference type="ARBA" id="ARBA00022833"/>
    </source>
</evidence>
<protein>
    <recommendedName>
        <fullName evidence="4">FLYWCH-type domain-containing protein</fullName>
    </recommendedName>
</protein>
<reference evidence="5" key="1">
    <citation type="submission" date="2022-02" db="EMBL/GenBank/DDBJ databases">
        <authorList>
            <person name="King R."/>
        </authorList>
    </citation>
    <scope>NUCLEOTIDE SEQUENCE</scope>
</reference>
<accession>A0A9P0J3Z7</accession>